<comment type="caution">
    <text evidence="1">The sequence shown here is derived from an EMBL/GenBank/DDBJ whole genome shotgun (WGS) entry which is preliminary data.</text>
</comment>
<sequence length="78" mass="9031">MQSTKLAQFTKMGLPSAATGFVPFEMAQMMPKEFVPTELAQIPSVLFFTGWSNHQLILNRCKTNEERLFYLFKERAVR</sequence>
<accession>A0A0D0HCN0</accession>
<dbReference type="Proteomes" id="UP000032046">
    <property type="component" value="Unassembled WGS sequence"/>
</dbReference>
<organism evidence="1 2">
    <name type="scientific">Prevotella pectinovora</name>
    <dbReference type="NCBI Taxonomy" id="1602169"/>
    <lineage>
        <taxon>Bacteria</taxon>
        <taxon>Pseudomonadati</taxon>
        <taxon>Bacteroidota</taxon>
        <taxon>Bacteroidia</taxon>
        <taxon>Bacteroidales</taxon>
        <taxon>Prevotellaceae</taxon>
        <taxon>Prevotella</taxon>
    </lineage>
</organism>
<dbReference type="EMBL" id="JXQK01000054">
    <property type="protein sequence ID" value="KIP62362.1"/>
    <property type="molecule type" value="Genomic_DNA"/>
</dbReference>
<protein>
    <submittedName>
        <fullName evidence="1">Uncharacterized protein</fullName>
    </submittedName>
</protein>
<evidence type="ECO:0000313" key="2">
    <source>
        <dbReference type="Proteomes" id="UP000032046"/>
    </source>
</evidence>
<name>A0A0D0HCN0_9BACT</name>
<gene>
    <name evidence="1" type="ORF">ST44_07280</name>
</gene>
<evidence type="ECO:0000313" key="1">
    <source>
        <dbReference type="EMBL" id="KIP62362.1"/>
    </source>
</evidence>
<dbReference type="AlphaFoldDB" id="A0A0D0HCN0"/>
<keyword evidence="2" id="KW-1185">Reference proteome</keyword>
<reference evidence="1 2" key="1">
    <citation type="submission" date="2015-01" db="EMBL/GenBank/DDBJ databases">
        <title>Comparative genomics of non-oral Prevotella species.</title>
        <authorList>
            <person name="Accetto T."/>
            <person name="Nograsek B."/>
            <person name="Avgustin G."/>
        </authorList>
    </citation>
    <scope>NUCLEOTIDE SEQUENCE [LARGE SCALE GENOMIC DNA]</scope>
    <source>
        <strain evidence="1 2">P5-119</strain>
    </source>
</reference>
<feature type="non-terminal residue" evidence="1">
    <location>
        <position position="78"/>
    </location>
</feature>
<proteinExistence type="predicted"/>